<accession>A0ABT5X799</accession>
<dbReference type="EC" id="2.7.1.25" evidence="3"/>
<dbReference type="PANTHER" id="PTHR42700:SF1">
    <property type="entry name" value="SULFATE ADENYLYLTRANSFERASE"/>
    <property type="match status" value="1"/>
</dbReference>
<evidence type="ECO:0000313" key="3">
    <source>
        <dbReference type="EMBL" id="MDF0590566.1"/>
    </source>
</evidence>
<dbReference type="RefSeq" id="WP_316966311.1">
    <property type="nucleotide sequence ID" value="NZ_JARFPK010000014.1"/>
</dbReference>
<evidence type="ECO:0000256" key="1">
    <source>
        <dbReference type="ARBA" id="ARBA00022679"/>
    </source>
</evidence>
<dbReference type="Pfam" id="PF01583">
    <property type="entry name" value="APS_kinase"/>
    <property type="match status" value="1"/>
</dbReference>
<keyword evidence="4" id="KW-1185">Reference proteome</keyword>
<dbReference type="PANTHER" id="PTHR42700">
    <property type="entry name" value="SULFATE ADENYLYLTRANSFERASE"/>
    <property type="match status" value="1"/>
</dbReference>
<dbReference type="Proteomes" id="UP001220010">
    <property type="component" value="Unassembled WGS sequence"/>
</dbReference>
<dbReference type="InterPro" id="IPR050512">
    <property type="entry name" value="Sulf_AdTrans/APS_kinase"/>
</dbReference>
<dbReference type="EMBL" id="JARFPK010000014">
    <property type="protein sequence ID" value="MDF0590566.1"/>
    <property type="molecule type" value="Genomic_DNA"/>
</dbReference>
<keyword evidence="1 3" id="KW-0808">Transferase</keyword>
<name>A0ABT5X799_9EURY</name>
<reference evidence="3 4" key="1">
    <citation type="submission" date="2023-03" db="EMBL/GenBank/DDBJ databases">
        <title>WGS of Methanotrichaceae archaeon Mx.</title>
        <authorList>
            <person name="Sorokin D.Y."/>
            <person name="Merkel A.Y."/>
        </authorList>
    </citation>
    <scope>NUCLEOTIDE SEQUENCE [LARGE SCALE GENOMIC DNA]</scope>
    <source>
        <strain evidence="3 4">Mx</strain>
    </source>
</reference>
<evidence type="ECO:0000313" key="4">
    <source>
        <dbReference type="Proteomes" id="UP001220010"/>
    </source>
</evidence>
<dbReference type="Gene3D" id="3.40.50.300">
    <property type="entry name" value="P-loop containing nucleotide triphosphate hydrolases"/>
    <property type="match status" value="1"/>
</dbReference>
<protein>
    <submittedName>
        <fullName evidence="3">Adenylyl-sulfate kinase</fullName>
        <ecNumber evidence="3">2.7.1.25</ecNumber>
    </submittedName>
</protein>
<dbReference type="InterPro" id="IPR027417">
    <property type="entry name" value="P-loop_NTPase"/>
</dbReference>
<dbReference type="GO" id="GO:0004020">
    <property type="term" value="F:adenylylsulfate kinase activity"/>
    <property type="evidence" value="ECO:0007669"/>
    <property type="project" value="UniProtKB-EC"/>
</dbReference>
<proteinExistence type="predicted"/>
<evidence type="ECO:0000259" key="2">
    <source>
        <dbReference type="Pfam" id="PF01583"/>
    </source>
</evidence>
<feature type="domain" description="APS kinase" evidence="2">
    <location>
        <begin position="2"/>
        <end position="156"/>
    </location>
</feature>
<keyword evidence="3" id="KW-0418">Kinase</keyword>
<sequence length="181" mass="20080">MSWVVWFTGLPGCGKTTIAQRAKERLAERGIAVRVLELDEIRRVITPDPTYTDQEREVVYASLAYMAKLLSEAGTNVIVDATANRRRYRDLARRLIPHFAEVYVKASLPTCIERERGRKAVYSPRSIYAKAGEVGATVPGADVAYEEPIDPGVVVDAEGLDPDQNAEAVAVWILENFEDKG</sequence>
<dbReference type="SUPFAM" id="SSF52540">
    <property type="entry name" value="P-loop containing nucleoside triphosphate hydrolases"/>
    <property type="match status" value="1"/>
</dbReference>
<organism evidence="3 4">
    <name type="scientific">Candidatus Methanocrinis natronophilus</name>
    <dbReference type="NCBI Taxonomy" id="3033396"/>
    <lineage>
        <taxon>Archaea</taxon>
        <taxon>Methanobacteriati</taxon>
        <taxon>Methanobacteriota</taxon>
        <taxon>Stenosarchaea group</taxon>
        <taxon>Methanomicrobia</taxon>
        <taxon>Methanotrichales</taxon>
        <taxon>Methanotrichaceae</taxon>
        <taxon>Methanocrinis</taxon>
    </lineage>
</organism>
<comment type="caution">
    <text evidence="3">The sequence shown here is derived from an EMBL/GenBank/DDBJ whole genome shotgun (WGS) entry which is preliminary data.</text>
</comment>
<gene>
    <name evidence="3" type="ORF">P0O15_05175</name>
</gene>
<dbReference type="InterPro" id="IPR059117">
    <property type="entry name" value="APS_kinase_dom"/>
</dbReference>